<gene>
    <name evidence="2" type="primary">dapB_5</name>
    <name evidence="2" type="ORF">MGAD_21230</name>
</gene>
<accession>A0A7I7WPG3</accession>
<evidence type="ECO:0000259" key="1">
    <source>
        <dbReference type="Pfam" id="PF19328"/>
    </source>
</evidence>
<feature type="domain" description="2,4-diaminopentanoate dehydrogenase C-terminal" evidence="1">
    <location>
        <begin position="91"/>
        <end position="295"/>
    </location>
</feature>
<reference evidence="2 3" key="1">
    <citation type="journal article" date="2019" name="Emerg. Microbes Infect.">
        <title>Comprehensive subspecies identification of 175 nontuberculous mycobacteria species based on 7547 genomic profiles.</title>
        <authorList>
            <person name="Matsumoto Y."/>
            <person name="Kinjo T."/>
            <person name="Motooka D."/>
            <person name="Nabeya D."/>
            <person name="Jung N."/>
            <person name="Uechi K."/>
            <person name="Horii T."/>
            <person name="Iida T."/>
            <person name="Fujita J."/>
            <person name="Nakamura S."/>
        </authorList>
    </citation>
    <scope>NUCLEOTIDE SEQUENCE [LARGE SCALE GENOMIC DNA]</scope>
    <source>
        <strain evidence="2 3">JCM 12688</strain>
    </source>
</reference>
<name>A0A7I7WPG3_MYCGU</name>
<dbReference type="AlphaFoldDB" id="A0A7I7WPG3"/>
<dbReference type="KEGG" id="mgad:MGAD_21230"/>
<organism evidence="2 3">
    <name type="scientific">Mycolicibacterium gadium</name>
    <name type="common">Mycobacterium gadium</name>
    <dbReference type="NCBI Taxonomy" id="1794"/>
    <lineage>
        <taxon>Bacteria</taxon>
        <taxon>Bacillati</taxon>
        <taxon>Actinomycetota</taxon>
        <taxon>Actinomycetes</taxon>
        <taxon>Mycobacteriales</taxon>
        <taxon>Mycobacteriaceae</taxon>
        <taxon>Mycolicibacterium</taxon>
    </lineage>
</organism>
<dbReference type="InterPro" id="IPR045760">
    <property type="entry name" value="DAP_DH_C"/>
</dbReference>
<sequence length="305" mass="32750">MAGIDELGVAATNDTSELLTLRPDCVVYNPMWPDVDEIVEILSTGANVVTTAAFITGHNLGEDRARVEEACQRGEATIFGSGINPGAAQLLAIVSATICDRIDKVSITEFGDSTLYDSPETEKPVGFGQPIDHPGLQEMTASGTAVFREAVLMLADAIGVELDGVRCTAEYAQTTEDLHLPADWVIERGCVAGVDLRWQGFIGDRDVIEIRMRWRKGQTLQPDWQHKPGGYLIEIAGQPAVTTTLDFLPPADFEAQSMSDFMVLGMIITAMPAINAIPAVVAADPGIATYNDLRLTSPRGFVSGL</sequence>
<evidence type="ECO:0000313" key="2">
    <source>
        <dbReference type="EMBL" id="BBZ17788.1"/>
    </source>
</evidence>
<dbReference type="Pfam" id="PF19328">
    <property type="entry name" value="DAP_DH_C"/>
    <property type="match status" value="1"/>
</dbReference>
<evidence type="ECO:0000313" key="3">
    <source>
        <dbReference type="Proteomes" id="UP000466187"/>
    </source>
</evidence>
<dbReference type="Proteomes" id="UP000466187">
    <property type="component" value="Chromosome"/>
</dbReference>
<proteinExistence type="predicted"/>
<dbReference type="EMBL" id="AP022608">
    <property type="protein sequence ID" value="BBZ17788.1"/>
    <property type="molecule type" value="Genomic_DNA"/>
</dbReference>
<protein>
    <submittedName>
        <fullName evidence="2">Dihydrodipicolinate reductase</fullName>
    </submittedName>
</protein>